<dbReference type="SUPFAM" id="SSF53092">
    <property type="entry name" value="Creatinase/prolidase N-terminal domain"/>
    <property type="match status" value="1"/>
</dbReference>
<reference evidence="2 3" key="1">
    <citation type="journal article" date="2018" name="G3 (Bethesda)">
        <title>Phylogenetic and Phylogenomic Definition of Rhizopus Species.</title>
        <authorList>
            <person name="Gryganskyi A.P."/>
            <person name="Golan J."/>
            <person name="Dolatabadi S."/>
            <person name="Mondo S."/>
            <person name="Robb S."/>
            <person name="Idnurm A."/>
            <person name="Muszewska A."/>
            <person name="Steczkiewicz K."/>
            <person name="Masonjones S."/>
            <person name="Liao H.L."/>
            <person name="Gajdeczka M.T."/>
            <person name="Anike F."/>
            <person name="Vuek A."/>
            <person name="Anishchenko I.M."/>
            <person name="Voigt K."/>
            <person name="de Hoog G.S."/>
            <person name="Smith M.E."/>
            <person name="Heitman J."/>
            <person name="Vilgalys R."/>
            <person name="Stajich J.E."/>
        </authorList>
    </citation>
    <scope>NUCLEOTIDE SEQUENCE [LARGE SCALE GENOMIC DNA]</scope>
    <source>
        <strain evidence="2 3">CBS 357.93</strain>
    </source>
</reference>
<dbReference type="Gene3D" id="3.40.350.10">
    <property type="entry name" value="Creatinase/prolidase N-terminal domain"/>
    <property type="match status" value="1"/>
</dbReference>
<dbReference type="PANTHER" id="PTHR46112:SF2">
    <property type="entry name" value="XAA-PRO AMINOPEPTIDASE P-RELATED"/>
    <property type="match status" value="1"/>
</dbReference>
<dbReference type="Gene3D" id="3.40.220.10">
    <property type="entry name" value="Leucine Aminopeptidase, subunit E, domain 1"/>
    <property type="match status" value="1"/>
</dbReference>
<dbReference type="InterPro" id="IPR043472">
    <property type="entry name" value="Macro_dom-like"/>
</dbReference>
<accession>A0A367J6Q5</accession>
<dbReference type="PANTHER" id="PTHR46112">
    <property type="entry name" value="AMINOPEPTIDASE"/>
    <property type="match status" value="1"/>
</dbReference>
<dbReference type="STRING" id="86630.A0A367J6Q5"/>
<keyword evidence="3" id="KW-1185">Reference proteome</keyword>
<sequence>MTFDFEERQGDLIDSIQPTDSIVLGITEDMKLLNKELRSRIGQPQLPKRKVGEVAVHQHQKRYIFYLITRPKPYNKPNYNQLESCLIELRKACETYGVTSLALLRDLDEGLQDKYVKQLLFDVFQGWPGKMVILIESVFSSKPDFSHLKKQCQHIRPIPAAEYATRHRRLHQALVDAKSNCLVMEGGATMQYYTNIQWDLSERPFLVVLFVDNTLPTGINMTVITPEFELTKAQKRLAEANLPEDIQPILVSWKEHESPFEGLRAVLPSETRVLIDPATRLFIYDGLRRLFPTDMAPIGIQQLRMIKSSAELSILRCVNTVTEMAIRAVRPHVKVGMSEYDIQQLMTSALKKAGLTNTWVLALVDEHAALPHGDSSETKVKKDSVVLIDTGGELYGYQSDTTRTFFLGKKDFNQTIEDAWYLVKQAQESVLDHTIAGNTTAAQVDLAARHVIQKGGYGTYFTHRLGHGIGLEMHEEPYMNKGNTKLVLVPGMTFSVEPGIYVTHEFGIRLEDIVVVSDNGKLELLTKGLADNPWTL</sequence>
<proteinExistence type="predicted"/>
<feature type="domain" description="Peptidase M24" evidence="1">
    <location>
        <begin position="315"/>
        <end position="517"/>
    </location>
</feature>
<dbReference type="SUPFAM" id="SSF55920">
    <property type="entry name" value="Creatinase/aminopeptidase"/>
    <property type="match status" value="1"/>
</dbReference>
<dbReference type="InterPro" id="IPR029149">
    <property type="entry name" value="Creatin/AminoP/Spt16_N"/>
</dbReference>
<gene>
    <name evidence="2" type="ORF">CU097_002943</name>
</gene>
<protein>
    <recommendedName>
        <fullName evidence="1">Peptidase M24 domain-containing protein</fullName>
    </recommendedName>
</protein>
<dbReference type="AlphaFoldDB" id="A0A367J6Q5"/>
<dbReference type="Pfam" id="PF00557">
    <property type="entry name" value="Peptidase_M24"/>
    <property type="match status" value="1"/>
</dbReference>
<dbReference type="InterPro" id="IPR036005">
    <property type="entry name" value="Creatinase/aminopeptidase-like"/>
</dbReference>
<dbReference type="EMBL" id="PJQL01002060">
    <property type="protein sequence ID" value="RCH85590.1"/>
    <property type="molecule type" value="Genomic_DNA"/>
</dbReference>
<dbReference type="SUPFAM" id="SSF52949">
    <property type="entry name" value="Macro domain-like"/>
    <property type="match status" value="1"/>
</dbReference>
<comment type="caution">
    <text evidence="2">The sequence shown here is derived from an EMBL/GenBank/DDBJ whole genome shotgun (WGS) entry which is preliminary data.</text>
</comment>
<evidence type="ECO:0000259" key="1">
    <source>
        <dbReference type="Pfam" id="PF00557"/>
    </source>
</evidence>
<dbReference type="InterPro" id="IPR000994">
    <property type="entry name" value="Pept_M24"/>
</dbReference>
<dbReference type="Proteomes" id="UP000252139">
    <property type="component" value="Unassembled WGS sequence"/>
</dbReference>
<organism evidence="2 3">
    <name type="scientific">Rhizopus azygosporus</name>
    <name type="common">Rhizopus microsporus var. azygosporus</name>
    <dbReference type="NCBI Taxonomy" id="86630"/>
    <lineage>
        <taxon>Eukaryota</taxon>
        <taxon>Fungi</taxon>
        <taxon>Fungi incertae sedis</taxon>
        <taxon>Mucoromycota</taxon>
        <taxon>Mucoromycotina</taxon>
        <taxon>Mucoromycetes</taxon>
        <taxon>Mucorales</taxon>
        <taxon>Mucorineae</taxon>
        <taxon>Rhizopodaceae</taxon>
        <taxon>Rhizopus</taxon>
    </lineage>
</organism>
<evidence type="ECO:0000313" key="3">
    <source>
        <dbReference type="Proteomes" id="UP000252139"/>
    </source>
</evidence>
<name>A0A367J6Q5_RHIAZ</name>
<dbReference type="Gene3D" id="3.90.230.10">
    <property type="entry name" value="Creatinase/methionine aminopeptidase superfamily"/>
    <property type="match status" value="1"/>
</dbReference>
<dbReference type="OrthoDB" id="9995434at2759"/>
<evidence type="ECO:0000313" key="2">
    <source>
        <dbReference type="EMBL" id="RCH85590.1"/>
    </source>
</evidence>
<dbReference type="InterPro" id="IPR050659">
    <property type="entry name" value="Peptidase_M24B"/>
</dbReference>